<sequence length="158" mass="18213">MFKKWFFNTTSYRCETFYYGGCLGNDNNFDTVNECNKKCRDPVLGVCALPEPKQICRAAYRGYRFNALKQRCESYIYCNKNANHFATLEECEQQCGMNSGSKCMEPGPKNSLGLVKKYYYDIGTDTCKTSRYSPFSSKKNRFDTLAECEMECQGMDKS</sequence>
<proteinExistence type="predicted"/>
<reference evidence="1" key="1">
    <citation type="submission" date="2020-05" db="EMBL/GenBank/DDBJ databases">
        <title>Large-scale comparative analyses of tick genomes elucidate their genetic diversity and vector capacities.</title>
        <authorList>
            <person name="Jia N."/>
            <person name="Wang J."/>
            <person name="Shi W."/>
            <person name="Du L."/>
            <person name="Sun Y."/>
            <person name="Zhan W."/>
            <person name="Jiang J."/>
            <person name="Wang Q."/>
            <person name="Zhang B."/>
            <person name="Ji P."/>
            <person name="Sakyi L.B."/>
            <person name="Cui X."/>
            <person name="Yuan T."/>
            <person name="Jiang B."/>
            <person name="Yang W."/>
            <person name="Lam T.T.-Y."/>
            <person name="Chang Q."/>
            <person name="Ding S."/>
            <person name="Wang X."/>
            <person name="Zhu J."/>
            <person name="Ruan X."/>
            <person name="Zhao L."/>
            <person name="Wei J."/>
            <person name="Que T."/>
            <person name="Du C."/>
            <person name="Cheng J."/>
            <person name="Dai P."/>
            <person name="Han X."/>
            <person name="Huang E."/>
            <person name="Gao Y."/>
            <person name="Liu J."/>
            <person name="Shao H."/>
            <person name="Ye R."/>
            <person name="Li L."/>
            <person name="Wei W."/>
            <person name="Wang X."/>
            <person name="Wang C."/>
            <person name="Yang T."/>
            <person name="Huo Q."/>
            <person name="Li W."/>
            <person name="Guo W."/>
            <person name="Chen H."/>
            <person name="Zhou L."/>
            <person name="Ni X."/>
            <person name="Tian J."/>
            <person name="Zhou Y."/>
            <person name="Sheng Y."/>
            <person name="Liu T."/>
            <person name="Pan Y."/>
            <person name="Xia L."/>
            <person name="Li J."/>
            <person name="Zhao F."/>
            <person name="Cao W."/>
        </authorList>
    </citation>
    <scope>NUCLEOTIDE SEQUENCE</scope>
    <source>
        <strain evidence="1">Hyas-2018</strain>
    </source>
</reference>
<dbReference type="EMBL" id="CM023487">
    <property type="protein sequence ID" value="KAH6926312.1"/>
    <property type="molecule type" value="Genomic_DNA"/>
</dbReference>
<organism evidence="1 2">
    <name type="scientific">Hyalomma asiaticum</name>
    <name type="common">Tick</name>
    <dbReference type="NCBI Taxonomy" id="266040"/>
    <lineage>
        <taxon>Eukaryota</taxon>
        <taxon>Metazoa</taxon>
        <taxon>Ecdysozoa</taxon>
        <taxon>Arthropoda</taxon>
        <taxon>Chelicerata</taxon>
        <taxon>Arachnida</taxon>
        <taxon>Acari</taxon>
        <taxon>Parasitiformes</taxon>
        <taxon>Ixodida</taxon>
        <taxon>Ixodoidea</taxon>
        <taxon>Ixodidae</taxon>
        <taxon>Hyalomminae</taxon>
        <taxon>Hyalomma</taxon>
    </lineage>
</organism>
<keyword evidence="2" id="KW-1185">Reference proteome</keyword>
<name>A0ACB7RTQ3_HYAAI</name>
<accession>A0ACB7RTQ3</accession>
<protein>
    <submittedName>
        <fullName evidence="1">Uncharacterized protein</fullName>
    </submittedName>
</protein>
<dbReference type="Proteomes" id="UP000821845">
    <property type="component" value="Chromosome 7"/>
</dbReference>
<gene>
    <name evidence="1" type="ORF">HPB50_016669</name>
</gene>
<evidence type="ECO:0000313" key="2">
    <source>
        <dbReference type="Proteomes" id="UP000821845"/>
    </source>
</evidence>
<evidence type="ECO:0000313" key="1">
    <source>
        <dbReference type="EMBL" id="KAH6926312.1"/>
    </source>
</evidence>
<comment type="caution">
    <text evidence="1">The sequence shown here is derived from an EMBL/GenBank/DDBJ whole genome shotgun (WGS) entry which is preliminary data.</text>
</comment>